<dbReference type="InterPro" id="IPR023997">
    <property type="entry name" value="TonB-dep_OMP_SusC/RagA_CS"/>
</dbReference>
<dbReference type="Gene3D" id="2.60.40.1120">
    <property type="entry name" value="Carboxypeptidase-like, regulatory domain"/>
    <property type="match status" value="1"/>
</dbReference>
<keyword evidence="4" id="KW-0410">Iron transport</keyword>
<proteinExistence type="inferred from homology"/>
<keyword evidence="2 11" id="KW-0813">Transport</keyword>
<dbReference type="InterPro" id="IPR012910">
    <property type="entry name" value="Plug_dom"/>
</dbReference>
<protein>
    <submittedName>
        <fullName evidence="14">TonB-linked outer membrane protein, SusC/RagA family</fullName>
    </submittedName>
</protein>
<dbReference type="InterPro" id="IPR008969">
    <property type="entry name" value="CarboxyPept-like_regulatory"/>
</dbReference>
<keyword evidence="9 11" id="KW-0472">Membrane</keyword>
<evidence type="ECO:0000256" key="5">
    <source>
        <dbReference type="ARBA" id="ARBA00022692"/>
    </source>
</evidence>
<keyword evidence="15" id="KW-1185">Reference proteome</keyword>
<keyword evidence="6" id="KW-0408">Iron</keyword>
<dbReference type="RefSeq" id="WP_218126710.1">
    <property type="nucleotide sequence ID" value="NZ_FNGS01000012.1"/>
</dbReference>
<evidence type="ECO:0000256" key="10">
    <source>
        <dbReference type="ARBA" id="ARBA00023237"/>
    </source>
</evidence>
<dbReference type="STRING" id="563176.SAMN04488090_4828"/>
<dbReference type="AlphaFoldDB" id="A0A1G9Y5G3"/>
<dbReference type="EMBL" id="FNGS01000012">
    <property type="protein sequence ID" value="SDN04382.1"/>
    <property type="molecule type" value="Genomic_DNA"/>
</dbReference>
<accession>A0A1G9Y5G3</accession>
<evidence type="ECO:0000313" key="15">
    <source>
        <dbReference type="Proteomes" id="UP000198901"/>
    </source>
</evidence>
<evidence type="ECO:0000313" key="14">
    <source>
        <dbReference type="EMBL" id="SDN04382.1"/>
    </source>
</evidence>
<dbReference type="Gene3D" id="2.170.130.10">
    <property type="entry name" value="TonB-dependent receptor, plug domain"/>
    <property type="match status" value="1"/>
</dbReference>
<evidence type="ECO:0000256" key="12">
    <source>
        <dbReference type="SAM" id="SignalP"/>
    </source>
</evidence>
<dbReference type="NCBIfam" id="TIGR04057">
    <property type="entry name" value="SusC_RagA_signa"/>
    <property type="match status" value="1"/>
</dbReference>
<dbReference type="Pfam" id="PF07715">
    <property type="entry name" value="Plug"/>
    <property type="match status" value="1"/>
</dbReference>
<comment type="similarity">
    <text evidence="11">Belongs to the TonB-dependent receptor family.</text>
</comment>
<dbReference type="InterPro" id="IPR039426">
    <property type="entry name" value="TonB-dep_rcpt-like"/>
</dbReference>
<dbReference type="GO" id="GO:0006826">
    <property type="term" value="P:iron ion transport"/>
    <property type="evidence" value="ECO:0007669"/>
    <property type="project" value="UniProtKB-KW"/>
</dbReference>
<evidence type="ECO:0000256" key="9">
    <source>
        <dbReference type="ARBA" id="ARBA00023136"/>
    </source>
</evidence>
<dbReference type="PROSITE" id="PS52016">
    <property type="entry name" value="TONB_DEPENDENT_REC_3"/>
    <property type="match status" value="1"/>
</dbReference>
<dbReference type="Gene3D" id="2.40.170.20">
    <property type="entry name" value="TonB-dependent receptor, beta-barrel domain"/>
    <property type="match status" value="1"/>
</dbReference>
<feature type="domain" description="TonB-dependent receptor plug" evidence="13">
    <location>
        <begin position="111"/>
        <end position="241"/>
    </location>
</feature>
<dbReference type="NCBIfam" id="TIGR04056">
    <property type="entry name" value="OMP_RagA_SusC"/>
    <property type="match status" value="1"/>
</dbReference>
<evidence type="ECO:0000256" key="6">
    <source>
        <dbReference type="ARBA" id="ARBA00023004"/>
    </source>
</evidence>
<dbReference type="Proteomes" id="UP000198901">
    <property type="component" value="Unassembled WGS sequence"/>
</dbReference>
<keyword evidence="8" id="KW-0798">TonB box</keyword>
<evidence type="ECO:0000256" key="2">
    <source>
        <dbReference type="ARBA" id="ARBA00022448"/>
    </source>
</evidence>
<comment type="subcellular location">
    <subcellularLocation>
        <location evidence="1 11">Cell outer membrane</location>
        <topology evidence="1 11">Multi-pass membrane protein</topology>
    </subcellularLocation>
</comment>
<evidence type="ECO:0000256" key="3">
    <source>
        <dbReference type="ARBA" id="ARBA00022452"/>
    </source>
</evidence>
<dbReference type="PANTHER" id="PTHR32552">
    <property type="entry name" value="FERRICHROME IRON RECEPTOR-RELATED"/>
    <property type="match status" value="1"/>
</dbReference>
<dbReference type="PANTHER" id="PTHR32552:SF81">
    <property type="entry name" value="TONB-DEPENDENT OUTER MEMBRANE RECEPTOR"/>
    <property type="match status" value="1"/>
</dbReference>
<dbReference type="SUPFAM" id="SSF49464">
    <property type="entry name" value="Carboxypeptidase regulatory domain-like"/>
    <property type="match status" value="1"/>
</dbReference>
<keyword evidence="10 11" id="KW-0998">Cell outer membrane</keyword>
<evidence type="ECO:0000256" key="4">
    <source>
        <dbReference type="ARBA" id="ARBA00022496"/>
    </source>
</evidence>
<keyword evidence="12" id="KW-0732">Signal</keyword>
<evidence type="ECO:0000256" key="11">
    <source>
        <dbReference type="PROSITE-ProRule" id="PRU01360"/>
    </source>
</evidence>
<evidence type="ECO:0000256" key="1">
    <source>
        <dbReference type="ARBA" id="ARBA00004571"/>
    </source>
</evidence>
<gene>
    <name evidence="14" type="ORF">SAMN04488090_4828</name>
</gene>
<evidence type="ECO:0000256" key="8">
    <source>
        <dbReference type="ARBA" id="ARBA00023077"/>
    </source>
</evidence>
<evidence type="ECO:0000259" key="13">
    <source>
        <dbReference type="Pfam" id="PF07715"/>
    </source>
</evidence>
<feature type="chain" id="PRO_5011563744" evidence="12">
    <location>
        <begin position="19"/>
        <end position="1120"/>
    </location>
</feature>
<dbReference type="Pfam" id="PF13715">
    <property type="entry name" value="CarbopepD_reg_2"/>
    <property type="match status" value="1"/>
</dbReference>
<sequence length="1120" mass="122635">MKTILLAFFLLVAGPVLAQRISGKITNASGIPIAGTSVLVKGTTRGTVADAAGQYVIQASEGNTLVFSFVGFQTKEVPVGKATVLDVTLTESDRQLDEVVVTALGIQKEARQIGFSVQKVDAGDITKVAPPNMAQGLMGKVAGLNISVPNGIEGSSQRIVIRGNNSLLGNNQPLLVIDGIQVQENALGVDNKNGTTSNDVSTLRDWGSYLNFINSDDVQEVNVLKGPTAAALYGARGANGVILITTKKGSRKPGLGIDYNFSTRWTHAYRFQELQNEYGYGGAIGLWSAEKPFPTDANGNPRYPAEAPWSGANIPDKFGSHGPVPGGKNSWDLFSWYGTAASWGHRLDGTEITWWDGQKRKWEANPDNVRSFFNTGNTTTHNLSFSGGGEFGTVRASISRTDNKAIIPNSHFNQTTVSVGSNIDISKKLRAEATTSYTRFNRLNTPDIGGNSWTKFMTYGMSRDYKNIEKDIFRNPDGSKNLFGNDMYPSSYPYGGYGKDIYWNAYENNVNLQRDQLLGSLKLSAEVTPWFNLMARTGIDYNTNEFETKNTPIDKEGLKGQYGFELNKNYTITSEVLGTLHTDHFLTKDLTASLSAGASSWYNRYHGSKQWNPGPFGVPFQYFLRNTTASLGTDYSTWLPDEYRLQSKINSVYGILDLGYKNMLFLQMTGRNDWSSTLPAASNSFFYPSASLSFVFSEALGLKDKQSWLDFGKLRVAYAASANGTDPYRTSYVYNAGSFGGYQTRSLQTSLPPLALQPQRSKSFEVGTQLNFFGNRLSLDVSYYHIRSTSQILSAPLPVSSGVSSVTFNTGELQNKGIEFIVRGNIVRQQNFSWDVTLNGAHNQNKVVSLDQGVDTYPLGEVFGVTYGVAQQVRVGQNYGTIYGYDYKKDANGNRIVARIMDSNGDKVIGTRYVTTDQPVAIGNSTPKLTGGLGNNLRYKDFSLYALIDYKLGGDLYSSDYATAMGNGLAPETLKERNGGGLPYTYVDGSQANHGVILDGVFADGTRNTDVVNYMFKYAGVYSGWSDIRLPRSAAVFENSWAKLREVSLTYTVPKNVAVKSKIVQGLSLSVIGRDLFYLFTTLPDRLNPEGINGVGNTQGLQWAAFPGTRTYGFSVKAQF</sequence>
<keyword evidence="3 11" id="KW-1134">Transmembrane beta strand</keyword>
<dbReference type="InterPro" id="IPR036942">
    <property type="entry name" value="Beta-barrel_TonB_sf"/>
</dbReference>
<keyword evidence="5 11" id="KW-0812">Transmembrane</keyword>
<name>A0A1G9Y5G3_9BACT</name>
<reference evidence="14 15" key="1">
    <citation type="submission" date="2016-10" db="EMBL/GenBank/DDBJ databases">
        <authorList>
            <person name="de Groot N.N."/>
        </authorList>
    </citation>
    <scope>NUCLEOTIDE SEQUENCE [LARGE SCALE GENOMIC DNA]</scope>
    <source>
        <strain evidence="14 15">DSM 21668</strain>
    </source>
</reference>
<evidence type="ECO:0000256" key="7">
    <source>
        <dbReference type="ARBA" id="ARBA00023065"/>
    </source>
</evidence>
<dbReference type="InterPro" id="IPR023996">
    <property type="entry name" value="TonB-dep_OMP_SusC/RagA"/>
</dbReference>
<keyword evidence="7" id="KW-0406">Ion transport</keyword>
<dbReference type="InterPro" id="IPR037066">
    <property type="entry name" value="Plug_dom_sf"/>
</dbReference>
<dbReference type="SUPFAM" id="SSF56935">
    <property type="entry name" value="Porins"/>
    <property type="match status" value="1"/>
</dbReference>
<feature type="signal peptide" evidence="12">
    <location>
        <begin position="1"/>
        <end position="18"/>
    </location>
</feature>
<organism evidence="14 15">
    <name type="scientific">Siphonobacter aquaeclarae</name>
    <dbReference type="NCBI Taxonomy" id="563176"/>
    <lineage>
        <taxon>Bacteria</taxon>
        <taxon>Pseudomonadati</taxon>
        <taxon>Bacteroidota</taxon>
        <taxon>Cytophagia</taxon>
        <taxon>Cytophagales</taxon>
        <taxon>Cytophagaceae</taxon>
        <taxon>Siphonobacter</taxon>
    </lineage>
</organism>
<dbReference type="GO" id="GO:0009279">
    <property type="term" value="C:cell outer membrane"/>
    <property type="evidence" value="ECO:0007669"/>
    <property type="project" value="UniProtKB-SubCell"/>
</dbReference>